<dbReference type="InterPro" id="IPR050959">
    <property type="entry name" value="MarA-like"/>
</dbReference>
<dbReference type="Pfam" id="PF12833">
    <property type="entry name" value="HTH_18"/>
    <property type="match status" value="1"/>
</dbReference>
<evidence type="ECO:0000259" key="4">
    <source>
        <dbReference type="PROSITE" id="PS01124"/>
    </source>
</evidence>
<keyword evidence="2" id="KW-0238">DNA-binding</keyword>
<dbReference type="Pfam" id="PF14526">
    <property type="entry name" value="Cass2"/>
    <property type="match status" value="1"/>
</dbReference>
<accession>A0A917EB61</accession>
<dbReference type="Gene3D" id="1.10.10.60">
    <property type="entry name" value="Homeodomain-like"/>
    <property type="match status" value="2"/>
</dbReference>
<dbReference type="Proteomes" id="UP000644699">
    <property type="component" value="Unassembled WGS sequence"/>
</dbReference>
<evidence type="ECO:0000256" key="1">
    <source>
        <dbReference type="ARBA" id="ARBA00023015"/>
    </source>
</evidence>
<keyword evidence="3" id="KW-0804">Transcription</keyword>
<name>A0A917EB61_9HYPH</name>
<dbReference type="InterPro" id="IPR010499">
    <property type="entry name" value="AraC_E-bd"/>
</dbReference>
<dbReference type="PANTHER" id="PTHR47504:SF5">
    <property type="entry name" value="RIGHT ORIGIN-BINDING PROTEIN"/>
    <property type="match status" value="1"/>
</dbReference>
<evidence type="ECO:0000256" key="3">
    <source>
        <dbReference type="ARBA" id="ARBA00023163"/>
    </source>
</evidence>
<gene>
    <name evidence="5" type="ORF">GCM10011390_43420</name>
</gene>
<proteinExistence type="predicted"/>
<evidence type="ECO:0000313" key="5">
    <source>
        <dbReference type="EMBL" id="GGE19502.1"/>
    </source>
</evidence>
<evidence type="ECO:0000256" key="2">
    <source>
        <dbReference type="ARBA" id="ARBA00023125"/>
    </source>
</evidence>
<dbReference type="AlphaFoldDB" id="A0A917EB61"/>
<dbReference type="InterPro" id="IPR029441">
    <property type="entry name" value="Cass2"/>
</dbReference>
<dbReference type="SUPFAM" id="SSF46689">
    <property type="entry name" value="Homeodomain-like"/>
    <property type="match status" value="2"/>
</dbReference>
<dbReference type="PANTHER" id="PTHR47504">
    <property type="entry name" value="RIGHT ORIGIN-BINDING PROTEIN"/>
    <property type="match status" value="1"/>
</dbReference>
<dbReference type="PRINTS" id="PR00032">
    <property type="entry name" value="HTHARAC"/>
</dbReference>
<reference evidence="5" key="1">
    <citation type="journal article" date="2014" name="Int. J. Syst. Evol. Microbiol.">
        <title>Complete genome sequence of Corynebacterium casei LMG S-19264T (=DSM 44701T), isolated from a smear-ripened cheese.</title>
        <authorList>
            <consortium name="US DOE Joint Genome Institute (JGI-PGF)"/>
            <person name="Walter F."/>
            <person name="Albersmeier A."/>
            <person name="Kalinowski J."/>
            <person name="Ruckert C."/>
        </authorList>
    </citation>
    <scope>NUCLEOTIDE SEQUENCE</scope>
    <source>
        <strain evidence="5">CGMCC 1.15367</strain>
    </source>
</reference>
<keyword evidence="1" id="KW-0805">Transcription regulation</keyword>
<dbReference type="InterPro" id="IPR018060">
    <property type="entry name" value="HTH_AraC"/>
</dbReference>
<feature type="domain" description="HTH araC/xylS-type" evidence="4">
    <location>
        <begin position="10"/>
        <end position="109"/>
    </location>
</feature>
<dbReference type="InterPro" id="IPR020449">
    <property type="entry name" value="Tscrpt_reg_AraC-type_HTH"/>
</dbReference>
<dbReference type="InterPro" id="IPR018062">
    <property type="entry name" value="HTH_AraC-typ_CS"/>
</dbReference>
<protein>
    <submittedName>
        <fullName evidence="5">AraC family transcriptional regulator</fullName>
    </submittedName>
</protein>
<dbReference type="RefSeq" id="WP_188912233.1">
    <property type="nucleotide sequence ID" value="NZ_BMIQ01000008.1"/>
</dbReference>
<dbReference type="PROSITE" id="PS01124">
    <property type="entry name" value="HTH_ARAC_FAMILY_2"/>
    <property type="match status" value="1"/>
</dbReference>
<dbReference type="InterPro" id="IPR009057">
    <property type="entry name" value="Homeodomain-like_sf"/>
</dbReference>
<dbReference type="InterPro" id="IPR011256">
    <property type="entry name" value="Reg_factor_effector_dom_sf"/>
</dbReference>
<dbReference type="GO" id="GO:0003700">
    <property type="term" value="F:DNA-binding transcription factor activity"/>
    <property type="evidence" value="ECO:0007669"/>
    <property type="project" value="InterPro"/>
</dbReference>
<dbReference type="SMART" id="SM00342">
    <property type="entry name" value="HTH_ARAC"/>
    <property type="match status" value="1"/>
</dbReference>
<dbReference type="GO" id="GO:0043565">
    <property type="term" value="F:sequence-specific DNA binding"/>
    <property type="evidence" value="ECO:0007669"/>
    <property type="project" value="InterPro"/>
</dbReference>
<keyword evidence="6" id="KW-1185">Reference proteome</keyword>
<dbReference type="SUPFAM" id="SSF55136">
    <property type="entry name" value="Probable bacterial effector-binding domain"/>
    <property type="match status" value="1"/>
</dbReference>
<dbReference type="Gene3D" id="3.20.80.10">
    <property type="entry name" value="Regulatory factor, effector binding domain"/>
    <property type="match status" value="1"/>
</dbReference>
<comment type="caution">
    <text evidence="5">The sequence shown here is derived from an EMBL/GenBank/DDBJ whole genome shotgun (WGS) entry which is preliminary data.</text>
</comment>
<sequence>MDKTPTRTVALMIAWIETHLDEGLTLEVIAARAGYSPFHFSRLFLAETRRSVMAHVRARRLLKGARRLLSEPGLTLLDLAFDCGFESQEAFTRAFRRLFGTTPARFRAGFAVDPIEGQYPMSTPTAVETAVRRLPDLVPLPSFTLAGPARRFDEGNKAEIPQLWSRLVGALPFEGQAESWASYGTVSAVDRAEGSFRYLAGVEIRPGAEPPAGFETLTLPAAAYVVFRITLDGGPVHLQIKAAMREIWGELIPDSGLDLAGSPDFERYDGRIPLSEPGATLDFYVPVRA</sequence>
<organism evidence="5 6">
    <name type="scientific">Aureimonas endophytica</name>
    <dbReference type="NCBI Taxonomy" id="2027858"/>
    <lineage>
        <taxon>Bacteria</taxon>
        <taxon>Pseudomonadati</taxon>
        <taxon>Pseudomonadota</taxon>
        <taxon>Alphaproteobacteria</taxon>
        <taxon>Hyphomicrobiales</taxon>
        <taxon>Aurantimonadaceae</taxon>
        <taxon>Aureimonas</taxon>
    </lineage>
</organism>
<evidence type="ECO:0000313" key="6">
    <source>
        <dbReference type="Proteomes" id="UP000644699"/>
    </source>
</evidence>
<dbReference type="EMBL" id="BMIQ01000008">
    <property type="protein sequence ID" value="GGE19502.1"/>
    <property type="molecule type" value="Genomic_DNA"/>
</dbReference>
<reference evidence="5" key="2">
    <citation type="submission" date="2020-09" db="EMBL/GenBank/DDBJ databases">
        <authorList>
            <person name="Sun Q."/>
            <person name="Zhou Y."/>
        </authorList>
    </citation>
    <scope>NUCLEOTIDE SEQUENCE</scope>
    <source>
        <strain evidence="5">CGMCC 1.15367</strain>
    </source>
</reference>
<dbReference type="PROSITE" id="PS00041">
    <property type="entry name" value="HTH_ARAC_FAMILY_1"/>
    <property type="match status" value="1"/>
</dbReference>
<dbReference type="SMART" id="SM00871">
    <property type="entry name" value="AraC_E_bind"/>
    <property type="match status" value="1"/>
</dbReference>